<dbReference type="Pfam" id="PF04820">
    <property type="entry name" value="Trp_halogenase"/>
    <property type="match status" value="1"/>
</dbReference>
<protein>
    <submittedName>
        <fullName evidence="1">Tryptophan 7-halogenase</fullName>
    </submittedName>
</protein>
<dbReference type="Proteomes" id="UP000309668">
    <property type="component" value="Unassembled WGS sequence"/>
</dbReference>
<dbReference type="RefSeq" id="WP_138619509.1">
    <property type="nucleotide sequence ID" value="NZ_VCAO01000013.1"/>
</dbReference>
<gene>
    <name evidence="1" type="ORF">FEV51_12860</name>
</gene>
<keyword evidence="2" id="KW-1185">Reference proteome</keyword>
<proteinExistence type="predicted"/>
<name>A0A5S3P0B4_9SPHN</name>
<dbReference type="OrthoDB" id="462203at2"/>
<evidence type="ECO:0000313" key="2">
    <source>
        <dbReference type="Proteomes" id="UP000309668"/>
    </source>
</evidence>
<dbReference type="InterPro" id="IPR050816">
    <property type="entry name" value="Flavin-dep_Halogenase_NPB"/>
</dbReference>
<dbReference type="PANTHER" id="PTHR43747">
    <property type="entry name" value="FAD-BINDING PROTEIN"/>
    <property type="match status" value="1"/>
</dbReference>
<reference evidence="1 2" key="1">
    <citation type="submission" date="2019-05" db="EMBL/GenBank/DDBJ databases">
        <title>Erythrobacter marisflavi sp. nov., isolated from isolated from water of an estuary environment.</title>
        <authorList>
            <person name="Yoon J.-H."/>
        </authorList>
    </citation>
    <scope>NUCLEOTIDE SEQUENCE [LARGE SCALE GENOMIC DNA]</scope>
    <source>
        <strain evidence="1 2">KEM-5</strain>
    </source>
</reference>
<organism evidence="1 2">
    <name type="scientific">Qipengyuania marisflavi</name>
    <dbReference type="NCBI Taxonomy" id="2486356"/>
    <lineage>
        <taxon>Bacteria</taxon>
        <taxon>Pseudomonadati</taxon>
        <taxon>Pseudomonadota</taxon>
        <taxon>Alphaproteobacteria</taxon>
        <taxon>Sphingomonadales</taxon>
        <taxon>Erythrobacteraceae</taxon>
        <taxon>Qipengyuania</taxon>
    </lineage>
</organism>
<sequence length="486" mass="51606">MSEAREPLNRVCVAGGGQVGVLAAIAVKRALPTCEVMVLGLPPDPVDFADHAASALPFTNKLHDRLGISEQAIIARAGGSHRLITRYIGWGGQGHYGALSYGAGGEADAAAFAREWGGGSRGNSGVRPAGSLAEALADAGRFRAPPPGEQTPLAEIDYALRWSPSAYHAQLIGEAQRLGVTHIEGTLARIEPDGVGGIAALNLAGNTTIAADLFIDCSGAQAHLLSALPDHRAQDWSDVLPQRRLLFAPPGEPLLALEDRIALLPEGWLLECAGRGGLQTVLCTAPDIGEDALLRALGTAPVYDARLAAGRAQAAWIGNVVALGDAATRFEPLGFLHLDLAHRMLALLLEILPGQSIEPLERAEFNRRAGLMMDGVRDTLAVHYAAPRATQVFGSTVQPEGVTRSIDQFTRRGRLPFCEEHPLLGQERMSLLRALGFAQGVRPQDRTSGFRNAEAARKAFEAKTSAALADTAPYGEWMTAQLQPRR</sequence>
<dbReference type="InterPro" id="IPR036188">
    <property type="entry name" value="FAD/NAD-bd_sf"/>
</dbReference>
<dbReference type="InterPro" id="IPR006905">
    <property type="entry name" value="Flavin_halogenase"/>
</dbReference>
<dbReference type="GO" id="GO:0004497">
    <property type="term" value="F:monooxygenase activity"/>
    <property type="evidence" value="ECO:0007669"/>
    <property type="project" value="InterPro"/>
</dbReference>
<dbReference type="AlphaFoldDB" id="A0A5S3P0B4"/>
<dbReference type="SUPFAM" id="SSF51905">
    <property type="entry name" value="FAD/NAD(P)-binding domain"/>
    <property type="match status" value="1"/>
</dbReference>
<dbReference type="PANTHER" id="PTHR43747:SF4">
    <property type="entry name" value="FLAVIN-DEPENDENT TRYPTOPHAN HALOGENASE"/>
    <property type="match status" value="1"/>
</dbReference>
<comment type="caution">
    <text evidence="1">The sequence shown here is derived from an EMBL/GenBank/DDBJ whole genome shotgun (WGS) entry which is preliminary data.</text>
</comment>
<accession>A0A5S3P0B4</accession>
<dbReference type="Gene3D" id="3.50.50.60">
    <property type="entry name" value="FAD/NAD(P)-binding domain"/>
    <property type="match status" value="1"/>
</dbReference>
<evidence type="ECO:0000313" key="1">
    <source>
        <dbReference type="EMBL" id="TMM45167.1"/>
    </source>
</evidence>
<dbReference type="EMBL" id="VCAO01000013">
    <property type="protein sequence ID" value="TMM45167.1"/>
    <property type="molecule type" value="Genomic_DNA"/>
</dbReference>